<dbReference type="InterPro" id="IPR010982">
    <property type="entry name" value="Lambda_DNA-bd_dom_sf"/>
</dbReference>
<dbReference type="Pfam" id="PF13560">
    <property type="entry name" value="HTH_31"/>
    <property type="match status" value="1"/>
</dbReference>
<name>A0ABP6DCV0_9ACTN</name>
<sequence>MAGAEYEEAESGADEQDPDEGLSEVLEMVGRHLRRWRERAGLTQAELGSAIGYTEHQVSAVERGRRIPKPVFLDKADEVLGAQGMLAEFKEDVEKVRYPKKVRDLARLEADAAELGAYASHHIHGLLQTEEYARALYRMRRPMLDEETIEQYVAARMARQSIYDRRPAPILSFVQEEVTLRRPLGGKMVRRRQLERLLVIGQLRNVEIQVMPTDREDHAGLGGAFMLLDPHTGAKVGHIEVQRFSRVISERKELRRLEAQYGIIRAQALTPTESLAFIEKVRGET</sequence>
<dbReference type="CDD" id="cd00093">
    <property type="entry name" value="HTH_XRE"/>
    <property type="match status" value="1"/>
</dbReference>
<evidence type="ECO:0000256" key="1">
    <source>
        <dbReference type="SAM" id="MobiDB-lite"/>
    </source>
</evidence>
<dbReference type="InterPro" id="IPR001387">
    <property type="entry name" value="Cro/C1-type_HTH"/>
</dbReference>
<keyword evidence="4" id="KW-1185">Reference proteome</keyword>
<reference evidence="4" key="1">
    <citation type="journal article" date="2019" name="Int. J. Syst. Evol. Microbiol.">
        <title>The Global Catalogue of Microorganisms (GCM) 10K type strain sequencing project: providing services to taxonomists for standard genome sequencing and annotation.</title>
        <authorList>
            <consortium name="The Broad Institute Genomics Platform"/>
            <consortium name="The Broad Institute Genome Sequencing Center for Infectious Disease"/>
            <person name="Wu L."/>
            <person name="Ma J."/>
        </authorList>
    </citation>
    <scope>NUCLEOTIDE SEQUENCE [LARGE SCALE GENOMIC DNA]</scope>
    <source>
        <strain evidence="4">JCM 4524</strain>
    </source>
</reference>
<proteinExistence type="predicted"/>
<dbReference type="Pfam" id="PF19054">
    <property type="entry name" value="DUF5753"/>
    <property type="match status" value="1"/>
</dbReference>
<dbReference type="SMART" id="SM00530">
    <property type="entry name" value="HTH_XRE"/>
    <property type="match status" value="1"/>
</dbReference>
<comment type="caution">
    <text evidence="3">The sequence shown here is derived from an EMBL/GenBank/DDBJ whole genome shotgun (WGS) entry which is preliminary data.</text>
</comment>
<dbReference type="InterPro" id="IPR043917">
    <property type="entry name" value="DUF5753"/>
</dbReference>
<dbReference type="PROSITE" id="PS50943">
    <property type="entry name" value="HTH_CROC1"/>
    <property type="match status" value="1"/>
</dbReference>
<evidence type="ECO:0000259" key="2">
    <source>
        <dbReference type="PROSITE" id="PS50943"/>
    </source>
</evidence>
<dbReference type="SUPFAM" id="SSF47413">
    <property type="entry name" value="lambda repressor-like DNA-binding domains"/>
    <property type="match status" value="1"/>
</dbReference>
<gene>
    <name evidence="3" type="ORF">GCM10010307_43590</name>
</gene>
<dbReference type="Proteomes" id="UP001500151">
    <property type="component" value="Unassembled WGS sequence"/>
</dbReference>
<feature type="domain" description="HTH cro/C1-type" evidence="2">
    <location>
        <begin position="33"/>
        <end position="86"/>
    </location>
</feature>
<dbReference type="RefSeq" id="WP_425584959.1">
    <property type="nucleotide sequence ID" value="NZ_BAAASJ010000043.1"/>
</dbReference>
<protein>
    <submittedName>
        <fullName evidence="3">Helix-turn-helix transcriptional regulator</fullName>
    </submittedName>
</protein>
<evidence type="ECO:0000313" key="3">
    <source>
        <dbReference type="EMBL" id="GAA2641756.1"/>
    </source>
</evidence>
<accession>A0ABP6DCV0</accession>
<dbReference type="EMBL" id="BAAASJ010000043">
    <property type="protein sequence ID" value="GAA2641756.1"/>
    <property type="molecule type" value="Genomic_DNA"/>
</dbReference>
<evidence type="ECO:0000313" key="4">
    <source>
        <dbReference type="Proteomes" id="UP001500151"/>
    </source>
</evidence>
<dbReference type="Gene3D" id="1.10.260.40">
    <property type="entry name" value="lambda repressor-like DNA-binding domains"/>
    <property type="match status" value="1"/>
</dbReference>
<organism evidence="3 4">
    <name type="scientific">Streptomyces vastus</name>
    <dbReference type="NCBI Taxonomy" id="285451"/>
    <lineage>
        <taxon>Bacteria</taxon>
        <taxon>Bacillati</taxon>
        <taxon>Actinomycetota</taxon>
        <taxon>Actinomycetes</taxon>
        <taxon>Kitasatosporales</taxon>
        <taxon>Streptomycetaceae</taxon>
        <taxon>Streptomyces</taxon>
    </lineage>
</organism>
<feature type="region of interest" description="Disordered" evidence="1">
    <location>
        <begin position="1"/>
        <end position="21"/>
    </location>
</feature>